<dbReference type="Gene3D" id="2.60.40.1260">
    <property type="entry name" value="Lamin Tail domain"/>
    <property type="match status" value="1"/>
</dbReference>
<dbReference type="EC" id="3.1.3.1" evidence="2"/>
<name>A0A3B0QTY5_9ZZZZ</name>
<dbReference type="InterPro" id="IPR001322">
    <property type="entry name" value="Lamin_tail_dom"/>
</dbReference>
<dbReference type="NCBIfam" id="TIGR04183">
    <property type="entry name" value="Por_Secre_tail"/>
    <property type="match status" value="1"/>
</dbReference>
<evidence type="ECO:0000259" key="1">
    <source>
        <dbReference type="PROSITE" id="PS51841"/>
    </source>
</evidence>
<sequence length="446" mass="45864">MNLTTNITVTAPANFEVSLTSGSGFGASVIVTQSGGIAASTTVYARLVAGLTSNPYSGDVTASSTGATDKTVNLSGTVSPAVPQITISGFVGDLNYTEGSGPSAEDSFTVEGLFLTTDITVTAPTNFEVSLTSESGFGASVMVAQAGGTAPATTVYVRLAASLTTNAYSGDVTASSTGATDQLLTINGNVFPTPTCANEGDIIITEVMQNPAAVSDGSGEWFEVYNTTGAPIDMLGWTIKDDTSASETYTIATSVVVPANGYVVFGNNADSGTNGGVTVSHQYSGISLGNGTDGLIIECSSTTIDNVIWDNGATFPDPNGASMELSTTTLNDTSNDVGTNWAAGTTPFGAGDLGSPGLVNNFVLSTNNFETNNFKLYPNPTSKGFVNISSNNSAAMKVTVFDVLGKQVINQMISNKRLDVSSLNTGVYIMRVTQDNTFITKKLVIR</sequence>
<accession>A0A3B0QTY5</accession>
<gene>
    <name evidence="2" type="ORF">MNBD_BACTEROID02-1404</name>
</gene>
<feature type="domain" description="LTD" evidence="1">
    <location>
        <begin position="192"/>
        <end position="332"/>
    </location>
</feature>
<dbReference type="GO" id="GO:0004035">
    <property type="term" value="F:alkaline phosphatase activity"/>
    <property type="evidence" value="ECO:0007669"/>
    <property type="project" value="UniProtKB-EC"/>
</dbReference>
<organism evidence="2">
    <name type="scientific">hydrothermal vent metagenome</name>
    <dbReference type="NCBI Taxonomy" id="652676"/>
    <lineage>
        <taxon>unclassified sequences</taxon>
        <taxon>metagenomes</taxon>
        <taxon>ecological metagenomes</taxon>
    </lineage>
</organism>
<proteinExistence type="predicted"/>
<dbReference type="SUPFAM" id="SSF74853">
    <property type="entry name" value="Lamin A/C globular tail domain"/>
    <property type="match status" value="1"/>
</dbReference>
<keyword evidence="2" id="KW-0378">Hydrolase</keyword>
<dbReference type="PROSITE" id="PS51841">
    <property type="entry name" value="LTD"/>
    <property type="match status" value="1"/>
</dbReference>
<reference evidence="2" key="1">
    <citation type="submission" date="2018-06" db="EMBL/GenBank/DDBJ databases">
        <authorList>
            <person name="Zhirakovskaya E."/>
        </authorList>
    </citation>
    <scope>NUCLEOTIDE SEQUENCE</scope>
</reference>
<evidence type="ECO:0000313" key="2">
    <source>
        <dbReference type="EMBL" id="VAV83791.1"/>
    </source>
</evidence>
<dbReference type="Pfam" id="PF00932">
    <property type="entry name" value="LTD"/>
    <property type="match status" value="1"/>
</dbReference>
<dbReference type="AlphaFoldDB" id="A0A3B0QTY5"/>
<protein>
    <submittedName>
        <fullName evidence="2">Alkaline phosphatase</fullName>
        <ecNumber evidence="2">3.1.3.1</ecNumber>
    </submittedName>
</protein>
<dbReference type="EMBL" id="UOEB01000104">
    <property type="protein sequence ID" value="VAV83791.1"/>
    <property type="molecule type" value="Genomic_DNA"/>
</dbReference>
<dbReference type="InterPro" id="IPR026444">
    <property type="entry name" value="Secre_tail"/>
</dbReference>
<dbReference type="Pfam" id="PF18962">
    <property type="entry name" value="Por_Secre_tail"/>
    <property type="match status" value="1"/>
</dbReference>
<dbReference type="InterPro" id="IPR036415">
    <property type="entry name" value="Lamin_tail_dom_sf"/>
</dbReference>